<evidence type="ECO:0008006" key="4">
    <source>
        <dbReference type="Google" id="ProtNLM"/>
    </source>
</evidence>
<evidence type="ECO:0000256" key="1">
    <source>
        <dbReference type="SAM" id="Phobius"/>
    </source>
</evidence>
<keyword evidence="1" id="KW-1133">Transmembrane helix</keyword>
<accession>A0ABS4DSQ7</accession>
<keyword evidence="1" id="KW-0812">Transmembrane</keyword>
<keyword evidence="1" id="KW-0472">Membrane</keyword>
<organism evidence="2 3">
    <name type="scientific">Rhizobium halophytocola</name>
    <dbReference type="NCBI Taxonomy" id="735519"/>
    <lineage>
        <taxon>Bacteria</taxon>
        <taxon>Pseudomonadati</taxon>
        <taxon>Pseudomonadota</taxon>
        <taxon>Alphaproteobacteria</taxon>
        <taxon>Hyphomicrobiales</taxon>
        <taxon>Rhizobiaceae</taxon>
        <taxon>Rhizobium/Agrobacterium group</taxon>
        <taxon>Rhizobium</taxon>
    </lineage>
</organism>
<dbReference type="EMBL" id="JAGGJU010000001">
    <property type="protein sequence ID" value="MBP1848726.1"/>
    <property type="molecule type" value="Genomic_DNA"/>
</dbReference>
<name>A0ABS4DSQ7_9HYPH</name>
<feature type="transmembrane region" description="Helical" evidence="1">
    <location>
        <begin position="28"/>
        <end position="49"/>
    </location>
</feature>
<dbReference type="RefSeq" id="WP_209941300.1">
    <property type="nucleotide sequence ID" value="NZ_JAGGJU010000001.1"/>
</dbReference>
<evidence type="ECO:0000313" key="2">
    <source>
        <dbReference type="EMBL" id="MBP1848726.1"/>
    </source>
</evidence>
<gene>
    <name evidence="2" type="ORF">J2Z17_000143</name>
</gene>
<keyword evidence="3" id="KW-1185">Reference proteome</keyword>
<protein>
    <recommendedName>
        <fullName evidence="4">Fimbrial protein</fullName>
    </recommendedName>
</protein>
<sequence length="129" mass="13446">MSNVDIDDQEEKPLDPAMESVRRKMIKLQLVSGGVMLVMFMAVLAAIVYKVTRPEPGAAAVASGQGLVVPSDQPIQATANLPAGFTVTSTALSGGQILFYGTAGDGAAHALVFDVKAGRMVADVTVREQ</sequence>
<evidence type="ECO:0000313" key="3">
    <source>
        <dbReference type="Proteomes" id="UP000759443"/>
    </source>
</evidence>
<comment type="caution">
    <text evidence="2">The sequence shown here is derived from an EMBL/GenBank/DDBJ whole genome shotgun (WGS) entry which is preliminary data.</text>
</comment>
<proteinExistence type="predicted"/>
<reference evidence="2 3" key="1">
    <citation type="submission" date="2021-03" db="EMBL/GenBank/DDBJ databases">
        <title>Genomic Encyclopedia of Type Strains, Phase IV (KMG-IV): sequencing the most valuable type-strain genomes for metagenomic binning, comparative biology and taxonomic classification.</title>
        <authorList>
            <person name="Goeker M."/>
        </authorList>
    </citation>
    <scope>NUCLEOTIDE SEQUENCE [LARGE SCALE GENOMIC DNA]</scope>
    <source>
        <strain evidence="2 3">DSM 21600</strain>
    </source>
</reference>
<dbReference type="Proteomes" id="UP000759443">
    <property type="component" value="Unassembled WGS sequence"/>
</dbReference>